<reference evidence="2" key="1">
    <citation type="submission" date="2022-11" db="EMBL/GenBank/DDBJ databases">
        <authorList>
            <person name="Petersen C."/>
        </authorList>
    </citation>
    <scope>NUCLEOTIDE SEQUENCE</scope>
    <source>
        <strain evidence="2">IBT 26290</strain>
    </source>
</reference>
<feature type="region of interest" description="Disordered" evidence="1">
    <location>
        <begin position="176"/>
        <end position="202"/>
    </location>
</feature>
<sequence length="545" mass="60887">MSFQDSMDGKLQAYHAWVDIWLTTKPSVQSHDECFKVVTKDAPQWLTEHQPNNSVDYERLTNIIACYKTAALAKLIPLGGRVPPSSVEWDVLSESYDPRVECSCDGLYPVFPNIDSPLLENCGCKAVESMIKVGNLASQKEEEWNRSPFFSADKLSHAMTELALCNADEQPLPNICGGHERENNVPAARAPDRRPAQDSDLDDSIHHRLYPTKERVRLCADAKYFYVVSSGASLVDPGILLAIADAGNDILIGDYCEAATDETIETLQKVGAASMAFLKTCVYAGLLSDWQFDNLVAATIHFRILGYWRDHSIPKLPGGFYGSRMTGLVVHRHIDLGLTVGVVGASLASGETITGDEFMQLMETCALFNDLIDFRGDAMRKQRENVVLRGIRGSACEYLDDIVAKCVQGAAELVRRRKINALVIMSLCNWGLMSCHHKVYELVHGTHLINKERVCHYRSTSDGSYEKLLLALDKYGTLGSEGPRATMKRKALQTMYPKFQRTPETHIAWLADVTREMLNPANLRRLVDFVHYEWNGQLGDMAYCP</sequence>
<dbReference type="GeneID" id="81429853"/>
<name>A0A9W9LIN2_9EURO</name>
<evidence type="ECO:0000313" key="2">
    <source>
        <dbReference type="EMBL" id="KAJ5157453.1"/>
    </source>
</evidence>
<evidence type="ECO:0000313" key="3">
    <source>
        <dbReference type="Proteomes" id="UP001149163"/>
    </source>
</evidence>
<dbReference type="Proteomes" id="UP001149163">
    <property type="component" value="Unassembled WGS sequence"/>
</dbReference>
<keyword evidence="3" id="KW-1185">Reference proteome</keyword>
<dbReference type="OrthoDB" id="4360110at2759"/>
<gene>
    <name evidence="2" type="ORF">N7482_008553</name>
</gene>
<feature type="compositionally biased region" description="Basic and acidic residues" evidence="1">
    <location>
        <begin position="190"/>
        <end position="202"/>
    </location>
</feature>
<organism evidence="2 3">
    <name type="scientific">Penicillium canariense</name>
    <dbReference type="NCBI Taxonomy" id="189055"/>
    <lineage>
        <taxon>Eukaryota</taxon>
        <taxon>Fungi</taxon>
        <taxon>Dikarya</taxon>
        <taxon>Ascomycota</taxon>
        <taxon>Pezizomycotina</taxon>
        <taxon>Eurotiomycetes</taxon>
        <taxon>Eurotiomycetidae</taxon>
        <taxon>Eurotiales</taxon>
        <taxon>Aspergillaceae</taxon>
        <taxon>Penicillium</taxon>
    </lineage>
</organism>
<proteinExistence type="predicted"/>
<dbReference type="AlphaFoldDB" id="A0A9W9LIN2"/>
<dbReference type="RefSeq" id="XP_056540442.1">
    <property type="nucleotide sequence ID" value="XM_056690677.1"/>
</dbReference>
<accession>A0A9W9LIN2</accession>
<evidence type="ECO:0000256" key="1">
    <source>
        <dbReference type="SAM" id="MobiDB-lite"/>
    </source>
</evidence>
<protein>
    <submittedName>
        <fullName evidence="2">Uncharacterized protein</fullName>
    </submittedName>
</protein>
<reference evidence="2" key="2">
    <citation type="journal article" date="2023" name="IMA Fungus">
        <title>Comparative genomic study of the Penicillium genus elucidates a diverse pangenome and 15 lateral gene transfer events.</title>
        <authorList>
            <person name="Petersen C."/>
            <person name="Sorensen T."/>
            <person name="Nielsen M.R."/>
            <person name="Sondergaard T.E."/>
            <person name="Sorensen J.L."/>
            <person name="Fitzpatrick D.A."/>
            <person name="Frisvad J.C."/>
            <person name="Nielsen K.L."/>
        </authorList>
    </citation>
    <scope>NUCLEOTIDE SEQUENCE</scope>
    <source>
        <strain evidence="2">IBT 26290</strain>
    </source>
</reference>
<comment type="caution">
    <text evidence="2">The sequence shown here is derived from an EMBL/GenBank/DDBJ whole genome shotgun (WGS) entry which is preliminary data.</text>
</comment>
<dbReference type="EMBL" id="JAPQKN010000006">
    <property type="protein sequence ID" value="KAJ5157453.1"/>
    <property type="molecule type" value="Genomic_DNA"/>
</dbReference>